<keyword evidence="9" id="KW-1185">Reference proteome</keyword>
<dbReference type="SUPFAM" id="SSF51430">
    <property type="entry name" value="NAD(P)-linked oxidoreductase"/>
    <property type="match status" value="1"/>
</dbReference>
<reference evidence="8" key="1">
    <citation type="submission" date="2020-05" db="EMBL/GenBank/DDBJ databases">
        <title>Mycena genomes resolve the evolution of fungal bioluminescence.</title>
        <authorList>
            <person name="Tsai I.J."/>
        </authorList>
    </citation>
    <scope>NUCLEOTIDE SEQUENCE</scope>
    <source>
        <strain evidence="8">171206Taipei</strain>
    </source>
</reference>
<evidence type="ECO:0000256" key="1">
    <source>
        <dbReference type="ARBA" id="ARBA00007905"/>
    </source>
</evidence>
<dbReference type="AlphaFoldDB" id="A0A8H6TAI7"/>
<dbReference type="Proteomes" id="UP000636479">
    <property type="component" value="Unassembled WGS sequence"/>
</dbReference>
<dbReference type="PIRSF" id="PIRSF000097">
    <property type="entry name" value="AKR"/>
    <property type="match status" value="1"/>
</dbReference>
<dbReference type="PANTHER" id="PTHR43827">
    <property type="entry name" value="2,5-DIKETO-D-GLUCONIC ACID REDUCTASE"/>
    <property type="match status" value="1"/>
</dbReference>
<dbReference type="RefSeq" id="XP_037225223.1">
    <property type="nucleotide sequence ID" value="XM_037357313.1"/>
</dbReference>
<comment type="similarity">
    <text evidence="1">Belongs to the aldo/keto reductase family.</text>
</comment>
<dbReference type="Pfam" id="PF00248">
    <property type="entry name" value="Aldo_ket_red"/>
    <property type="match status" value="1"/>
</dbReference>
<sequence>MTSGQLHAFKLNNGTEIPSVGLGCYMGSNDFTEKQVYSMVQKAIQAGYRHFDTATGYGNEKQVGEAIRDSGIARSEFYVTTKLANGDHHRVQEAFEESFERLNLEWIDLYLLHWPQASTGDVDFSQINAPKMALPPDAHPTFVETYKEMEKLMATGERKKKLLFLCGDREQGRVKSIGVSNFSIKTLEELLPHCSVVPATNQVELHPCLPQDDLKSYCEAKGILLSAYSPLGRSQTFFAEQPLIAGLADKYHVTWAQIILSWAVQRGTVVLPKSENEGRMIANITLLQLSDQDMHALNTLHRQPGMHRSLVPFHADYGGVFGWTYEWLGWKMAKGGYVLEV</sequence>
<evidence type="ECO:0000259" key="7">
    <source>
        <dbReference type="Pfam" id="PF00248"/>
    </source>
</evidence>
<dbReference type="PROSITE" id="PS00798">
    <property type="entry name" value="ALDOKETO_REDUCTASE_1"/>
    <property type="match status" value="1"/>
</dbReference>
<keyword evidence="2" id="KW-0521">NADP</keyword>
<keyword evidence="3" id="KW-0560">Oxidoreductase</keyword>
<accession>A0A8H6TAI7</accession>
<evidence type="ECO:0000256" key="2">
    <source>
        <dbReference type="ARBA" id="ARBA00022857"/>
    </source>
</evidence>
<dbReference type="CDD" id="cd19071">
    <property type="entry name" value="AKR_AKR1-5-like"/>
    <property type="match status" value="1"/>
</dbReference>
<feature type="site" description="Lowers pKa of active site Tyr" evidence="6">
    <location>
        <position position="82"/>
    </location>
</feature>
<dbReference type="InterPro" id="IPR018170">
    <property type="entry name" value="Aldo/ket_reductase_CS"/>
</dbReference>
<dbReference type="GeneID" id="59339829"/>
<dbReference type="PRINTS" id="PR00069">
    <property type="entry name" value="ALDKETRDTASE"/>
</dbReference>
<organism evidence="8 9">
    <name type="scientific">Mycena indigotica</name>
    <dbReference type="NCBI Taxonomy" id="2126181"/>
    <lineage>
        <taxon>Eukaryota</taxon>
        <taxon>Fungi</taxon>
        <taxon>Dikarya</taxon>
        <taxon>Basidiomycota</taxon>
        <taxon>Agaricomycotina</taxon>
        <taxon>Agaricomycetes</taxon>
        <taxon>Agaricomycetidae</taxon>
        <taxon>Agaricales</taxon>
        <taxon>Marasmiineae</taxon>
        <taxon>Mycenaceae</taxon>
        <taxon>Mycena</taxon>
    </lineage>
</organism>
<dbReference type="InterPro" id="IPR023210">
    <property type="entry name" value="NADP_OxRdtase_dom"/>
</dbReference>
<dbReference type="GO" id="GO:0016616">
    <property type="term" value="F:oxidoreductase activity, acting on the CH-OH group of donors, NAD or NADP as acceptor"/>
    <property type="evidence" value="ECO:0007669"/>
    <property type="project" value="UniProtKB-ARBA"/>
</dbReference>
<dbReference type="PANTHER" id="PTHR43827:SF3">
    <property type="entry name" value="NADP-DEPENDENT OXIDOREDUCTASE DOMAIN-CONTAINING PROTEIN"/>
    <property type="match status" value="1"/>
</dbReference>
<feature type="binding site" evidence="5">
    <location>
        <position position="113"/>
    </location>
    <ligand>
        <name>substrate</name>
    </ligand>
</feature>
<evidence type="ECO:0000256" key="5">
    <source>
        <dbReference type="PIRSR" id="PIRSR000097-2"/>
    </source>
</evidence>
<proteinExistence type="inferred from homology"/>
<dbReference type="OrthoDB" id="5945798at2759"/>
<protein>
    <submittedName>
        <fullName evidence="8">Aldo-keto reductase</fullName>
    </submittedName>
</protein>
<dbReference type="InterPro" id="IPR020471">
    <property type="entry name" value="AKR"/>
</dbReference>
<comment type="caution">
    <text evidence="8">The sequence shown here is derived from an EMBL/GenBank/DDBJ whole genome shotgun (WGS) entry which is preliminary data.</text>
</comment>
<name>A0A8H6TAI7_9AGAR</name>
<gene>
    <name evidence="8" type="ORF">MIND_00034400</name>
</gene>
<evidence type="ECO:0000256" key="4">
    <source>
        <dbReference type="PIRSR" id="PIRSR000097-1"/>
    </source>
</evidence>
<dbReference type="PROSITE" id="PS00062">
    <property type="entry name" value="ALDOKETO_REDUCTASE_2"/>
    <property type="match status" value="1"/>
</dbReference>
<feature type="active site" description="Proton donor" evidence="4">
    <location>
        <position position="57"/>
    </location>
</feature>
<evidence type="ECO:0000313" key="8">
    <source>
        <dbReference type="EMBL" id="KAF7315200.1"/>
    </source>
</evidence>
<evidence type="ECO:0000313" key="9">
    <source>
        <dbReference type="Proteomes" id="UP000636479"/>
    </source>
</evidence>
<dbReference type="EMBL" id="JACAZF010000001">
    <property type="protein sequence ID" value="KAF7315200.1"/>
    <property type="molecule type" value="Genomic_DNA"/>
</dbReference>
<feature type="domain" description="NADP-dependent oxidoreductase" evidence="7">
    <location>
        <begin position="22"/>
        <end position="299"/>
    </location>
</feature>
<evidence type="ECO:0000256" key="3">
    <source>
        <dbReference type="ARBA" id="ARBA00023002"/>
    </source>
</evidence>
<dbReference type="Gene3D" id="3.20.20.100">
    <property type="entry name" value="NADP-dependent oxidoreductase domain"/>
    <property type="match status" value="1"/>
</dbReference>
<dbReference type="InterPro" id="IPR036812">
    <property type="entry name" value="NAD(P)_OxRdtase_dom_sf"/>
</dbReference>
<evidence type="ECO:0000256" key="6">
    <source>
        <dbReference type="PIRSR" id="PIRSR000097-3"/>
    </source>
</evidence>